<dbReference type="WBParaSite" id="OFLC_0000730901-mRNA-1">
    <property type="protein sequence ID" value="OFLC_0000730901-mRNA-1"/>
    <property type="gene ID" value="OFLC_0000730901"/>
</dbReference>
<keyword evidence="2" id="KW-1185">Reference proteome</keyword>
<sequence length="135" mass="15267">MGYVDITGSKELFCARSFGDCGAKAPIYRYRDENQLINSYAYSFRPNESIGGYIREFNPICYGWKDSNSSIGKEIPGAKDPTDCAPIPNIRNGQNFANNINEYFKDNLQAITRGIQDFANIDDGKFCDIALRRRL</sequence>
<evidence type="ECO:0000313" key="1">
    <source>
        <dbReference type="EMBL" id="VDO50339.1"/>
    </source>
</evidence>
<reference evidence="3" key="1">
    <citation type="submission" date="2016-06" db="UniProtKB">
        <authorList>
            <consortium name="WormBaseParasite"/>
        </authorList>
    </citation>
    <scope>IDENTIFICATION</scope>
</reference>
<reference evidence="1 2" key="2">
    <citation type="submission" date="2018-11" db="EMBL/GenBank/DDBJ databases">
        <authorList>
            <consortium name="Pathogen Informatics"/>
        </authorList>
    </citation>
    <scope>NUCLEOTIDE SEQUENCE [LARGE SCALE GENOMIC DNA]</scope>
</reference>
<dbReference type="AlphaFoldDB" id="A0A183HIJ8"/>
<dbReference type="Proteomes" id="UP000267606">
    <property type="component" value="Unassembled WGS sequence"/>
</dbReference>
<accession>A0A183HIJ8</accession>
<protein>
    <submittedName>
        <fullName evidence="3">Astacin</fullName>
    </submittedName>
</protein>
<dbReference type="EMBL" id="UZAJ01007534">
    <property type="protein sequence ID" value="VDO50339.1"/>
    <property type="molecule type" value="Genomic_DNA"/>
</dbReference>
<evidence type="ECO:0000313" key="3">
    <source>
        <dbReference type="WBParaSite" id="OFLC_0000730901-mRNA-1"/>
    </source>
</evidence>
<proteinExistence type="predicted"/>
<dbReference type="STRING" id="387005.A0A183HIJ8"/>
<name>A0A183HIJ8_9BILA</name>
<gene>
    <name evidence="1" type="ORF">OFLC_LOCUS7310</name>
</gene>
<organism evidence="3">
    <name type="scientific">Onchocerca flexuosa</name>
    <dbReference type="NCBI Taxonomy" id="387005"/>
    <lineage>
        <taxon>Eukaryota</taxon>
        <taxon>Metazoa</taxon>
        <taxon>Ecdysozoa</taxon>
        <taxon>Nematoda</taxon>
        <taxon>Chromadorea</taxon>
        <taxon>Rhabditida</taxon>
        <taxon>Spirurina</taxon>
        <taxon>Spiruromorpha</taxon>
        <taxon>Filarioidea</taxon>
        <taxon>Onchocercidae</taxon>
        <taxon>Onchocerca</taxon>
    </lineage>
</organism>
<evidence type="ECO:0000313" key="2">
    <source>
        <dbReference type="Proteomes" id="UP000267606"/>
    </source>
</evidence>